<name>A0AAN8MZH0_9PEZI</name>
<comment type="caution">
    <text evidence="3">The sequence shown here is derived from an EMBL/GenBank/DDBJ whole genome shotgun (WGS) entry which is preliminary data.</text>
</comment>
<keyword evidence="1" id="KW-0732">Signal</keyword>
<evidence type="ECO:0000313" key="3">
    <source>
        <dbReference type="EMBL" id="KAK6336796.1"/>
    </source>
</evidence>
<reference evidence="3 4" key="1">
    <citation type="submission" date="2019-10" db="EMBL/GenBank/DDBJ databases">
        <authorList>
            <person name="Palmer J.M."/>
        </authorList>
    </citation>
    <scope>NUCLEOTIDE SEQUENCE [LARGE SCALE GENOMIC DNA]</scope>
    <source>
        <strain evidence="3 4">TWF718</strain>
    </source>
</reference>
<gene>
    <name evidence="3" type="ORF">TWF718_009584</name>
</gene>
<dbReference type="InterPro" id="IPR019236">
    <property type="entry name" value="APP1_cat"/>
</dbReference>
<feature type="domain" description="Phosphatidate phosphatase APP1 catalytic" evidence="2">
    <location>
        <begin position="181"/>
        <end position="338"/>
    </location>
</feature>
<evidence type="ECO:0000313" key="4">
    <source>
        <dbReference type="Proteomes" id="UP001313282"/>
    </source>
</evidence>
<dbReference type="InterPro" id="IPR052935">
    <property type="entry name" value="Mg2+_PAP"/>
</dbReference>
<dbReference type="EMBL" id="JAVHNR010000007">
    <property type="protein sequence ID" value="KAK6336796.1"/>
    <property type="molecule type" value="Genomic_DNA"/>
</dbReference>
<organism evidence="3 4">
    <name type="scientific">Orbilia javanica</name>
    <dbReference type="NCBI Taxonomy" id="47235"/>
    <lineage>
        <taxon>Eukaryota</taxon>
        <taxon>Fungi</taxon>
        <taxon>Dikarya</taxon>
        <taxon>Ascomycota</taxon>
        <taxon>Pezizomycotina</taxon>
        <taxon>Orbiliomycetes</taxon>
        <taxon>Orbiliales</taxon>
        <taxon>Orbiliaceae</taxon>
        <taxon>Orbilia</taxon>
    </lineage>
</organism>
<evidence type="ECO:0000256" key="1">
    <source>
        <dbReference type="SAM" id="SignalP"/>
    </source>
</evidence>
<dbReference type="PANTHER" id="PTHR28208">
    <property type="entry name" value="PHOSPHATIDATE PHOSPHATASE APP1"/>
    <property type="match status" value="1"/>
</dbReference>
<dbReference type="GO" id="GO:0008195">
    <property type="term" value="F:phosphatidate phosphatase activity"/>
    <property type="evidence" value="ECO:0007669"/>
    <property type="project" value="InterPro"/>
</dbReference>
<accession>A0AAN8MZH0</accession>
<evidence type="ECO:0000259" key="2">
    <source>
        <dbReference type="Pfam" id="PF09949"/>
    </source>
</evidence>
<dbReference type="Pfam" id="PF09949">
    <property type="entry name" value="APP1_cat"/>
    <property type="match status" value="1"/>
</dbReference>
<dbReference type="GO" id="GO:0030479">
    <property type="term" value="C:actin cortical patch"/>
    <property type="evidence" value="ECO:0007669"/>
    <property type="project" value="TreeGrafter"/>
</dbReference>
<keyword evidence="4" id="KW-1185">Reference proteome</keyword>
<feature type="chain" id="PRO_5042822943" description="Phosphatidate phosphatase APP1 catalytic domain-containing protein" evidence="1">
    <location>
        <begin position="22"/>
        <end position="381"/>
    </location>
</feature>
<dbReference type="PANTHER" id="PTHR28208:SF1">
    <property type="entry name" value="FILAMENT ORGANIZATION PROTEIN APP1-LIKE, PUTATIVE (AFU_ORTHOLOGUE AFUA_1G06650)-RELATED"/>
    <property type="match status" value="1"/>
</dbReference>
<proteinExistence type="predicted"/>
<feature type="signal peptide" evidence="1">
    <location>
        <begin position="1"/>
        <end position="21"/>
    </location>
</feature>
<sequence>MHSQRLLQVAAITALTSSVFANPIPPREPTDNIPRGSPLVTDEILLLDAPAFKSSEGDQWTASIRMFTHLRQIDSKIFSTALTTAIEALGIEIGNKASNVLERTKLFLAIPRSGIEVDLDIVGCESILTGETSKTGLLEQSIGIGACSGSLKQRVISGSAPGFFKDRQFESLLFPSLPTGFGVVSDVDDTIKVSHVLDTKLKLQAALVDDHVAVDGMPELYSKWDGELGNPAWFYLTGSPYQLYPSLRKFIFDEYPQGPMITKNITYTDIPNLFKYIVDEDVDEILGDYKITQLEKLRSFYPQKKFITIGDSTQADPEAYAEIARRYPDFIQCIFIRKVDGADNRFERFLSAFAGVPASKWTVFTEPSELLRLDVANGRCN</sequence>
<dbReference type="Proteomes" id="UP001313282">
    <property type="component" value="Unassembled WGS sequence"/>
</dbReference>
<protein>
    <recommendedName>
        <fullName evidence="2">Phosphatidate phosphatase APP1 catalytic domain-containing protein</fullName>
    </recommendedName>
</protein>
<dbReference type="AlphaFoldDB" id="A0AAN8MZH0"/>